<name>A0A109N1Z5_9BACI</name>
<dbReference type="AlphaFoldDB" id="A0A109N1Z5"/>
<reference evidence="2 3" key="1">
    <citation type="submission" date="2015-11" db="EMBL/GenBank/DDBJ databases">
        <title>Genome Sequence of Bacillus simplex strain VanAntwerpen2.</title>
        <authorList>
            <person name="Couger M.B."/>
        </authorList>
    </citation>
    <scope>NUCLEOTIDE SEQUENCE [LARGE SCALE GENOMIC DNA]</scope>
    <source>
        <strain evidence="2 3">VanAntwerpen02</strain>
    </source>
</reference>
<gene>
    <name evidence="2" type="ORF">AS888_05985</name>
</gene>
<evidence type="ECO:0000313" key="2">
    <source>
        <dbReference type="EMBL" id="KWW22024.1"/>
    </source>
</evidence>
<keyword evidence="3" id="KW-1185">Reference proteome</keyword>
<evidence type="ECO:0000313" key="3">
    <source>
        <dbReference type="Proteomes" id="UP000064189"/>
    </source>
</evidence>
<feature type="transmembrane region" description="Helical" evidence="1">
    <location>
        <begin position="47"/>
        <end position="66"/>
    </location>
</feature>
<protein>
    <submittedName>
        <fullName evidence="2">Uncharacterized protein</fullName>
    </submittedName>
</protein>
<keyword evidence="1" id="KW-1133">Transmembrane helix</keyword>
<dbReference type="EMBL" id="LNNH01000010">
    <property type="protein sequence ID" value="KWW22024.1"/>
    <property type="molecule type" value="Genomic_DNA"/>
</dbReference>
<feature type="transmembrane region" description="Helical" evidence="1">
    <location>
        <begin position="117"/>
        <end position="141"/>
    </location>
</feature>
<feature type="transmembrane region" description="Helical" evidence="1">
    <location>
        <begin position="6"/>
        <end position="27"/>
    </location>
</feature>
<proteinExistence type="predicted"/>
<keyword evidence="1" id="KW-0472">Membrane</keyword>
<organism evidence="2 3">
    <name type="scientific">Peribacillus simplex</name>
    <dbReference type="NCBI Taxonomy" id="1478"/>
    <lineage>
        <taxon>Bacteria</taxon>
        <taxon>Bacillati</taxon>
        <taxon>Bacillota</taxon>
        <taxon>Bacilli</taxon>
        <taxon>Bacillales</taxon>
        <taxon>Bacillaceae</taxon>
        <taxon>Peribacillus</taxon>
    </lineage>
</organism>
<comment type="caution">
    <text evidence="2">The sequence shown here is derived from an EMBL/GenBank/DDBJ whole genome shotgun (WGS) entry which is preliminary data.</text>
</comment>
<accession>A0A109N1Z5</accession>
<dbReference type="RefSeq" id="WP_061141023.1">
    <property type="nucleotide sequence ID" value="NZ_LNNH01000010.1"/>
</dbReference>
<keyword evidence="1" id="KW-0812">Transmembrane</keyword>
<sequence length="600" mass="66986">MILSLIVFILKGMLLKLPFALLGLSLIPQRWMQATAKKEKGFFIEQAMRWLLSAFLLFFIFDIILLDLTAAAFFSSFALLFGLILIIDSGMYIYTVKEVSTSRSNRRRNEGNKPAKTPWNVHFNSLIGGILIMAWVIMLFYPLTVAEDLHGLAKVDKKGELEEVQDIKTMQLVTVKMADAKGDAAINKIENASYFTEGDYRLTNINGDLTYTSPIEMDGFFKAGKADYTPGFNLVSAVSTDKGASTIKGKMLYAPSQYLEHDLERTIRRAYPDKIIYDSYLEPDEAGKPFFVASVGHHLKYRSGSVVDGVVLVDPKTGGTKYYPLGKEPKWVDRTYTLETALEYWTYWGKYVHGWKNQSLIGAKKDVLIPNEDNMQVTFNEKGELIYVVDFTRAKSKGNSKTLVGYGVFNAKTGEMTYYKGVTSVLTGKEAKSNANASEFLSKYPGWKATNGVFYTIYGAPTYVIPVTKGSKFQGVAIVYANSDNPQVVFGKTKDEAFRNYKKLIASLGKVSGVTPQKGFEMKEIKGKVARINDANLANGYVYYLLVEGNGKRFSVDPSINALSDIVLTKAGDRVVLKVLDMDEDIVPVDQFTNLDLPKK</sequence>
<evidence type="ECO:0000256" key="1">
    <source>
        <dbReference type="SAM" id="Phobius"/>
    </source>
</evidence>
<feature type="transmembrane region" description="Helical" evidence="1">
    <location>
        <begin position="72"/>
        <end position="96"/>
    </location>
</feature>
<dbReference type="Proteomes" id="UP000064189">
    <property type="component" value="Unassembled WGS sequence"/>
</dbReference>